<keyword evidence="2" id="KW-0328">Glycosyltransferase</keyword>
<dbReference type="Gene3D" id="3.40.50.2000">
    <property type="entry name" value="Glycogen Phosphorylase B"/>
    <property type="match status" value="2"/>
</dbReference>
<dbReference type="EMBL" id="SZPQ01000017">
    <property type="protein sequence ID" value="TKI05777.1"/>
    <property type="molecule type" value="Genomic_DNA"/>
</dbReference>
<reference evidence="5 6" key="1">
    <citation type="submission" date="2019-04" db="EMBL/GenBank/DDBJ databases">
        <authorList>
            <person name="Li M."/>
            <person name="Gao C."/>
        </authorList>
    </citation>
    <scope>NUCLEOTIDE SEQUENCE [LARGE SCALE GENOMIC DNA]</scope>
    <source>
        <strain evidence="5 6">BGMRC 2031</strain>
    </source>
</reference>
<comment type="similarity">
    <text evidence="1">Belongs to the glycosyltransferase group 1 family. Glycosyltransferase 4 subfamily.</text>
</comment>
<evidence type="ECO:0000256" key="2">
    <source>
        <dbReference type="ARBA" id="ARBA00022676"/>
    </source>
</evidence>
<dbReference type="RefSeq" id="WP_136990514.1">
    <property type="nucleotide sequence ID" value="NZ_SZPQ01000017.1"/>
</dbReference>
<evidence type="ECO:0000313" key="5">
    <source>
        <dbReference type="EMBL" id="TKI05777.1"/>
    </source>
</evidence>
<keyword evidence="3" id="KW-0808">Transferase</keyword>
<dbReference type="PANTHER" id="PTHR12526">
    <property type="entry name" value="GLYCOSYLTRANSFERASE"/>
    <property type="match status" value="1"/>
</dbReference>
<proteinExistence type="inferred from homology"/>
<dbReference type="SUPFAM" id="SSF53756">
    <property type="entry name" value="UDP-Glycosyltransferase/glycogen phosphorylase"/>
    <property type="match status" value="1"/>
</dbReference>
<name>A0ABY2SLP2_9HYPH</name>
<dbReference type="InterPro" id="IPR001296">
    <property type="entry name" value="Glyco_trans_1"/>
</dbReference>
<accession>A0ABY2SLP2</accession>
<evidence type="ECO:0000313" key="6">
    <source>
        <dbReference type="Proteomes" id="UP000305202"/>
    </source>
</evidence>
<dbReference type="Pfam" id="PF00534">
    <property type="entry name" value="Glycos_transf_1"/>
    <property type="match status" value="1"/>
</dbReference>
<evidence type="ECO:0000256" key="1">
    <source>
        <dbReference type="ARBA" id="ARBA00009481"/>
    </source>
</evidence>
<feature type="domain" description="Glycosyl transferase family 1" evidence="4">
    <location>
        <begin position="219"/>
        <end position="385"/>
    </location>
</feature>
<evidence type="ECO:0000259" key="4">
    <source>
        <dbReference type="Pfam" id="PF00534"/>
    </source>
</evidence>
<sequence length="412" mass="47231">MKIIFFISRFPIFSETFVLNQIVSFIKLGHNVRIISIWPGDTDKKHPLYDDYNLGEITSYLLPAEKNNKIFKLVYRLFKTVTNIYKKNVRNGLNKKKFGSQTKKLFLSTILARNKKSSADFFLVHFGINGIIARQLRRAGLFEGKIATIFHGNEISEYSLINKHKADYEKLFSDTELILPISYNWRNKLISLGCAIQKIIVLRMGIDLESFNFNEMIVKKINEDSPIKLLTVARFVEKKGIYYAICACKKLKEQNFKFHYKIVGSGPLLASLKEKIYSLELQNNIEIVGFKNQTEVKELMNESNFLLLPSITAMNGDQEGIPVVLMEAMAMGLPVISTYHSGIPELIENEKSGFLVPEKEASAISHILIDHAYDKKTLREITKLARIKIEEEFDQQKVNTYLANLLESKIGE</sequence>
<comment type="caution">
    <text evidence="5">The sequence shown here is derived from an EMBL/GenBank/DDBJ whole genome shotgun (WGS) entry which is preliminary data.</text>
</comment>
<keyword evidence="6" id="KW-1185">Reference proteome</keyword>
<dbReference type="PANTHER" id="PTHR12526:SF640">
    <property type="entry name" value="COLANIC ACID BIOSYNTHESIS GLYCOSYLTRANSFERASE WCAL-RELATED"/>
    <property type="match status" value="1"/>
</dbReference>
<organism evidence="5 6">
    <name type="scientific">Martelella alba</name>
    <dbReference type="NCBI Taxonomy" id="2590451"/>
    <lineage>
        <taxon>Bacteria</taxon>
        <taxon>Pseudomonadati</taxon>
        <taxon>Pseudomonadota</taxon>
        <taxon>Alphaproteobacteria</taxon>
        <taxon>Hyphomicrobiales</taxon>
        <taxon>Aurantimonadaceae</taxon>
        <taxon>Martelella</taxon>
    </lineage>
</organism>
<protein>
    <submittedName>
        <fullName evidence="5">Glycosyltransferase</fullName>
    </submittedName>
</protein>
<gene>
    <name evidence="5" type="ORF">FCN80_12625</name>
</gene>
<dbReference type="Proteomes" id="UP000305202">
    <property type="component" value="Unassembled WGS sequence"/>
</dbReference>
<evidence type="ECO:0000256" key="3">
    <source>
        <dbReference type="ARBA" id="ARBA00022679"/>
    </source>
</evidence>